<proteinExistence type="predicted"/>
<sequence>MLTLCAAHRSAKSTPPFAADTSSTELPIATSFTLDDYGVGC</sequence>
<evidence type="ECO:0000313" key="2">
    <source>
        <dbReference type="EMBL" id="CAA9555711.1"/>
    </source>
</evidence>
<protein>
    <submittedName>
        <fullName evidence="2">Uncharacterized protein</fullName>
    </submittedName>
</protein>
<gene>
    <name evidence="2" type="ORF">AVDCRST_MAG59-2138</name>
</gene>
<dbReference type="AlphaFoldDB" id="A0A6J4UT38"/>
<organism evidence="2">
    <name type="scientific">uncultured Thermomicrobiales bacterium</name>
    <dbReference type="NCBI Taxonomy" id="1645740"/>
    <lineage>
        <taxon>Bacteria</taxon>
        <taxon>Pseudomonadati</taxon>
        <taxon>Thermomicrobiota</taxon>
        <taxon>Thermomicrobia</taxon>
        <taxon>Thermomicrobiales</taxon>
        <taxon>environmental samples</taxon>
    </lineage>
</organism>
<name>A0A6J4UT38_9BACT</name>
<reference evidence="2" key="1">
    <citation type="submission" date="2020-02" db="EMBL/GenBank/DDBJ databases">
        <authorList>
            <person name="Meier V. D."/>
        </authorList>
    </citation>
    <scope>NUCLEOTIDE SEQUENCE</scope>
    <source>
        <strain evidence="2">AVDCRST_MAG59</strain>
    </source>
</reference>
<accession>A0A6J4UT38</accession>
<dbReference type="EMBL" id="CADCWF010000134">
    <property type="protein sequence ID" value="CAA9555711.1"/>
    <property type="molecule type" value="Genomic_DNA"/>
</dbReference>
<feature type="region of interest" description="Disordered" evidence="1">
    <location>
        <begin position="1"/>
        <end position="22"/>
    </location>
</feature>
<evidence type="ECO:0000256" key="1">
    <source>
        <dbReference type="SAM" id="MobiDB-lite"/>
    </source>
</evidence>
<feature type="non-terminal residue" evidence="2">
    <location>
        <position position="41"/>
    </location>
</feature>